<name>A0ABU6S7L8_9FABA</name>
<protein>
    <recommendedName>
        <fullName evidence="2">Replication factor A C-terminal domain-containing protein</fullName>
    </recommendedName>
</protein>
<organism evidence="3 4">
    <name type="scientific">Stylosanthes scabra</name>
    <dbReference type="NCBI Taxonomy" id="79078"/>
    <lineage>
        <taxon>Eukaryota</taxon>
        <taxon>Viridiplantae</taxon>
        <taxon>Streptophyta</taxon>
        <taxon>Embryophyta</taxon>
        <taxon>Tracheophyta</taxon>
        <taxon>Spermatophyta</taxon>
        <taxon>Magnoliopsida</taxon>
        <taxon>eudicotyledons</taxon>
        <taxon>Gunneridae</taxon>
        <taxon>Pentapetalae</taxon>
        <taxon>rosids</taxon>
        <taxon>fabids</taxon>
        <taxon>Fabales</taxon>
        <taxon>Fabaceae</taxon>
        <taxon>Papilionoideae</taxon>
        <taxon>50 kb inversion clade</taxon>
        <taxon>dalbergioids sensu lato</taxon>
        <taxon>Dalbergieae</taxon>
        <taxon>Pterocarpus clade</taxon>
        <taxon>Stylosanthes</taxon>
    </lineage>
</organism>
<accession>A0ABU6S7L8</accession>
<feature type="domain" description="Replication factor A C-terminal" evidence="2">
    <location>
        <begin position="50"/>
        <end position="160"/>
    </location>
</feature>
<dbReference type="SUPFAM" id="SSF50249">
    <property type="entry name" value="Nucleic acid-binding proteins"/>
    <property type="match status" value="1"/>
</dbReference>
<sequence>MLLSNSVTSTQVIKIERPQSISLSKDFLIRTEYRSICQLKDAIEKSTYVIIGTVVEFTPGKSWWYMRCKSCKYELRKGANFYSCRVCGDGIQTFEPRYSFHIKIADETDIASFIIYETVGDAFLGITADNLRSTHLLRVPLIENNNESLMLTQNSNCQEISKESHSQVSETKAVDESSDFVTPAKSEEKHITCSSLDDPLHDDKLTPSKSREKDKLKKNPIEFYVDDEVADVKIADKKDGVAFCAEQSSKEYDLSSTKIRNVKRKIKEEN</sequence>
<evidence type="ECO:0000313" key="3">
    <source>
        <dbReference type="EMBL" id="MED6132445.1"/>
    </source>
</evidence>
<reference evidence="3 4" key="1">
    <citation type="journal article" date="2023" name="Plants (Basel)">
        <title>Bridging the Gap: Combining Genomics and Transcriptomics Approaches to Understand Stylosanthes scabra, an Orphan Legume from the Brazilian Caatinga.</title>
        <authorList>
            <person name="Ferreira-Neto J.R.C."/>
            <person name="da Silva M.D."/>
            <person name="Binneck E."/>
            <person name="de Melo N.F."/>
            <person name="da Silva R.H."/>
            <person name="de Melo A.L.T.M."/>
            <person name="Pandolfi V."/>
            <person name="Bustamante F.O."/>
            <person name="Brasileiro-Vidal A.C."/>
            <person name="Benko-Iseppon A.M."/>
        </authorList>
    </citation>
    <scope>NUCLEOTIDE SEQUENCE [LARGE SCALE GENOMIC DNA]</scope>
    <source>
        <tissue evidence="3">Leaves</tissue>
    </source>
</reference>
<dbReference type="Proteomes" id="UP001341840">
    <property type="component" value="Unassembled WGS sequence"/>
</dbReference>
<feature type="region of interest" description="Disordered" evidence="1">
    <location>
        <begin position="162"/>
        <end position="217"/>
    </location>
</feature>
<feature type="compositionally biased region" description="Basic and acidic residues" evidence="1">
    <location>
        <begin position="198"/>
        <end position="217"/>
    </location>
</feature>
<dbReference type="Gene3D" id="2.40.50.140">
    <property type="entry name" value="Nucleic acid-binding proteins"/>
    <property type="match status" value="1"/>
</dbReference>
<dbReference type="InterPro" id="IPR013955">
    <property type="entry name" value="Rep_factor-A_C"/>
</dbReference>
<comment type="caution">
    <text evidence="3">The sequence shown here is derived from an EMBL/GenBank/DDBJ whole genome shotgun (WGS) entry which is preliminary data.</text>
</comment>
<evidence type="ECO:0000313" key="4">
    <source>
        <dbReference type="Proteomes" id="UP001341840"/>
    </source>
</evidence>
<keyword evidence="4" id="KW-1185">Reference proteome</keyword>
<dbReference type="Pfam" id="PF08646">
    <property type="entry name" value="Rep_fac-A_C"/>
    <property type="match status" value="1"/>
</dbReference>
<dbReference type="EMBL" id="JASCZI010060473">
    <property type="protein sequence ID" value="MED6132445.1"/>
    <property type="molecule type" value="Genomic_DNA"/>
</dbReference>
<evidence type="ECO:0000259" key="2">
    <source>
        <dbReference type="Pfam" id="PF08646"/>
    </source>
</evidence>
<dbReference type="InterPro" id="IPR012340">
    <property type="entry name" value="NA-bd_OB-fold"/>
</dbReference>
<gene>
    <name evidence="3" type="ORF">PIB30_019044</name>
</gene>
<proteinExistence type="predicted"/>
<evidence type="ECO:0000256" key="1">
    <source>
        <dbReference type="SAM" id="MobiDB-lite"/>
    </source>
</evidence>